<organism evidence="2 3">
    <name type="scientific">Zhouia spongiae</name>
    <dbReference type="NCBI Taxonomy" id="2202721"/>
    <lineage>
        <taxon>Bacteria</taxon>
        <taxon>Pseudomonadati</taxon>
        <taxon>Bacteroidota</taxon>
        <taxon>Flavobacteriia</taxon>
        <taxon>Flavobacteriales</taxon>
        <taxon>Flavobacteriaceae</taxon>
        <taxon>Zhouia</taxon>
    </lineage>
</organism>
<dbReference type="Proteomes" id="UP000829476">
    <property type="component" value="Chromosome"/>
</dbReference>
<accession>A0ABY3YHF8</accession>
<dbReference type="SUPFAM" id="SSF49464">
    <property type="entry name" value="Carboxypeptidase regulatory domain-like"/>
    <property type="match status" value="1"/>
</dbReference>
<dbReference type="Pfam" id="PF13715">
    <property type="entry name" value="CarbopepD_reg_2"/>
    <property type="match status" value="1"/>
</dbReference>
<keyword evidence="3" id="KW-1185">Reference proteome</keyword>
<feature type="chain" id="PRO_5046407123" evidence="1">
    <location>
        <begin position="22"/>
        <end position="251"/>
    </location>
</feature>
<name>A0ABY3YHF8_9FLAO</name>
<dbReference type="InterPro" id="IPR008969">
    <property type="entry name" value="CarboxyPept-like_regulatory"/>
</dbReference>
<protein>
    <submittedName>
        <fullName evidence="2">Carboxypeptidase-like regulatory domain-containing protein</fullName>
    </submittedName>
</protein>
<evidence type="ECO:0000313" key="3">
    <source>
        <dbReference type="Proteomes" id="UP000829476"/>
    </source>
</evidence>
<feature type="signal peptide" evidence="1">
    <location>
        <begin position="1"/>
        <end position="21"/>
    </location>
</feature>
<proteinExistence type="predicted"/>
<dbReference type="RefSeq" id="WP_242935762.1">
    <property type="nucleotide sequence ID" value="NZ_CP094326.1"/>
</dbReference>
<evidence type="ECO:0000313" key="2">
    <source>
        <dbReference type="EMBL" id="UNY97349.1"/>
    </source>
</evidence>
<gene>
    <name evidence="2" type="ORF">MQE36_09595</name>
</gene>
<dbReference type="EMBL" id="CP094326">
    <property type="protein sequence ID" value="UNY97349.1"/>
    <property type="molecule type" value="Genomic_DNA"/>
</dbReference>
<evidence type="ECO:0000256" key="1">
    <source>
        <dbReference type="SAM" id="SignalP"/>
    </source>
</evidence>
<keyword evidence="1" id="KW-0732">Signal</keyword>
<sequence>MKASYTSILILFLLANTVVTAQEQVLLKGTVLHNNIGTPEINVVNTRTEKATATNSEGGFQIEVKENDILAFISLSYEIQSITISKEILNNKRLVVELKEKVTELDEVVLSQKENEATLKLRNEEFKKVFYDVDEATPVENEALPQHLKGLKYGTDFVKIFKAIFKSKKEKEPDFSKRLKPSELLRQVYNDRFFVIDLKIPQDKIDDFLYYCDYKLPSDTLLTKNNEFQLIDFLVTQSKSYLQEQNIDPQN</sequence>
<reference evidence="2 3" key="1">
    <citation type="journal article" date="2018" name="Int. J. Syst. Evol. Microbiol.">
        <title>Zhouia spongiae sp. nov., isolated from a marine sponge.</title>
        <authorList>
            <person name="Zhuang L."/>
            <person name="Lin B."/>
            <person name="Qin F."/>
            <person name="Luo L."/>
        </authorList>
    </citation>
    <scope>NUCLEOTIDE SEQUENCE [LARGE SCALE GENOMIC DNA]</scope>
    <source>
        <strain evidence="2 3">HN-Y44</strain>
    </source>
</reference>